<evidence type="ECO:0000313" key="2">
    <source>
        <dbReference type="Proteomes" id="UP001289645"/>
    </source>
</evidence>
<dbReference type="EMBL" id="JAOXLN010000024">
    <property type="protein sequence ID" value="MDZ5087827.1"/>
    <property type="molecule type" value="Genomic_DNA"/>
</dbReference>
<dbReference type="Proteomes" id="UP001289645">
    <property type="component" value="Unassembled WGS sequence"/>
</dbReference>
<reference evidence="1 2" key="1">
    <citation type="journal article" date="2021" name="Chemosphere">
        <title>Bioballs carrying a syntrophic Rhodococcus and Mycolicibacterium consortium for simultaneous sorption and biodegradation of fuel oil in contaminated freshwater.</title>
        <authorList>
            <person name="Naloka K."/>
            <person name="Polrit D."/>
            <person name="Muangchinda C."/>
            <person name="Thoetkiattikul H."/>
            <person name="Pinyakong O."/>
        </authorList>
    </citation>
    <scope>NUCLEOTIDE SEQUENCE [LARGE SCALE GENOMIC DNA]</scope>
    <source>
        <strain evidence="1 2">J101</strain>
    </source>
</reference>
<proteinExistence type="predicted"/>
<keyword evidence="2" id="KW-1185">Reference proteome</keyword>
<sequence>MKFEFVAKTLSVLGGAAVVGLLAAAPALADPAPAPAPPPAPLYAEAAGPVPGPAPDAVVPAPGAVSPAPDAVSAAAGPAGAPAVSVAAPAQAPAESVPHLASPENLPPGTSTTPPASTSRLGYLRDLWHAMQTQEVSGSDALLLLTQRPMTSTPKPGMSAGPQSAPPAPAPAVAPAQAPPPAPVVPQPVVP</sequence>
<comment type="caution">
    <text evidence="1">The sequence shown here is derived from an EMBL/GenBank/DDBJ whole genome shotgun (WGS) entry which is preliminary data.</text>
</comment>
<protein>
    <submittedName>
        <fullName evidence="1">Uncharacterized protein</fullName>
    </submittedName>
</protein>
<name>A0ACC6MLE1_MYCPF</name>
<accession>A0ACC6MLE1</accession>
<evidence type="ECO:0000313" key="1">
    <source>
        <dbReference type="EMBL" id="MDZ5087827.1"/>
    </source>
</evidence>
<organism evidence="1 2">
    <name type="scientific">Mycolicibacterium parafortuitum</name>
    <name type="common">Mycobacterium parafortuitum</name>
    <dbReference type="NCBI Taxonomy" id="39692"/>
    <lineage>
        <taxon>Bacteria</taxon>
        <taxon>Bacillati</taxon>
        <taxon>Actinomycetota</taxon>
        <taxon>Actinomycetes</taxon>
        <taxon>Mycobacteriales</taxon>
        <taxon>Mycobacteriaceae</taxon>
        <taxon>Mycolicibacterium</taxon>
    </lineage>
</organism>
<gene>
    <name evidence="1" type="ORF">OHX15_20745</name>
</gene>